<dbReference type="FunFam" id="2.10.25.10:FF:000147">
    <property type="entry name" value="Disintegrin and metalloproteinase domain-containing protein 11"/>
    <property type="match status" value="1"/>
</dbReference>
<protein>
    <recommendedName>
        <fullName evidence="20">Disintegrin and metalloproteinase domain-containing protein 11</fullName>
    </recommendedName>
</protein>
<name>A0A7J7F8Z8_DICBM</name>
<evidence type="ECO:0000259" key="16">
    <source>
        <dbReference type="PROSITE" id="PS50214"/>
    </source>
</evidence>
<comment type="caution">
    <text evidence="12">Lacks conserved residue(s) required for the propagation of feature annotation.</text>
</comment>
<evidence type="ECO:0000256" key="5">
    <source>
        <dbReference type="ARBA" id="ARBA00022692"/>
    </source>
</evidence>
<dbReference type="InterPro" id="IPR024079">
    <property type="entry name" value="MetalloPept_cat_dom_sf"/>
</dbReference>
<evidence type="ECO:0000256" key="14">
    <source>
        <dbReference type="SAM" id="Phobius"/>
    </source>
</evidence>
<evidence type="ECO:0000259" key="15">
    <source>
        <dbReference type="PROSITE" id="PS50026"/>
    </source>
</evidence>
<evidence type="ECO:0000256" key="7">
    <source>
        <dbReference type="ARBA" id="ARBA00022989"/>
    </source>
</evidence>
<feature type="disulfide bond" evidence="12">
    <location>
        <begin position="870"/>
        <end position="879"/>
    </location>
</feature>
<evidence type="ECO:0000256" key="9">
    <source>
        <dbReference type="ARBA" id="ARBA00023157"/>
    </source>
</evidence>
<evidence type="ECO:0000256" key="13">
    <source>
        <dbReference type="SAM" id="MobiDB-lite"/>
    </source>
</evidence>
<dbReference type="SMART" id="SM00050">
    <property type="entry name" value="DISIN"/>
    <property type="match status" value="1"/>
</dbReference>
<accession>A0A7J7F8Z8</accession>
<dbReference type="Gene3D" id="3.40.390.10">
    <property type="entry name" value="Collagenase (Catalytic Domain)"/>
    <property type="match status" value="1"/>
</dbReference>
<keyword evidence="5 14" id="KW-0812">Transmembrane</keyword>
<dbReference type="InterPro" id="IPR006586">
    <property type="entry name" value="ADAM_Cys-rich"/>
</dbReference>
<keyword evidence="9 12" id="KW-1015">Disulfide bond</keyword>
<feature type="region of interest" description="Disordered" evidence="13">
    <location>
        <begin position="269"/>
        <end position="288"/>
    </location>
</feature>
<dbReference type="Pfam" id="PF01562">
    <property type="entry name" value="Pep_M12B_propep"/>
    <property type="match status" value="1"/>
</dbReference>
<dbReference type="AlphaFoldDB" id="A0A7J7F8Z8"/>
<evidence type="ECO:0000256" key="6">
    <source>
        <dbReference type="ARBA" id="ARBA00022729"/>
    </source>
</evidence>
<evidence type="ECO:0000256" key="11">
    <source>
        <dbReference type="PROSITE-ProRule" id="PRU00068"/>
    </source>
</evidence>
<keyword evidence="19" id="KW-1185">Reference proteome</keyword>
<dbReference type="InterPro" id="IPR018358">
    <property type="entry name" value="Disintegrin_CS"/>
</dbReference>
<dbReference type="Proteomes" id="UP000551758">
    <property type="component" value="Unassembled WGS sequence"/>
</dbReference>
<feature type="compositionally biased region" description="Pro residues" evidence="13">
    <location>
        <begin position="31"/>
        <end position="41"/>
    </location>
</feature>
<feature type="domain" description="Disintegrin" evidence="16">
    <location>
        <begin position="614"/>
        <end position="701"/>
    </location>
</feature>
<dbReference type="Gene3D" id="2.10.25.10">
    <property type="entry name" value="Laminin"/>
    <property type="match status" value="1"/>
</dbReference>
<feature type="compositionally biased region" description="Basic and acidic residues" evidence="13">
    <location>
        <begin position="113"/>
        <end position="125"/>
    </location>
</feature>
<feature type="region of interest" description="Disordered" evidence="13">
    <location>
        <begin position="102"/>
        <end position="130"/>
    </location>
</feature>
<dbReference type="PANTHER" id="PTHR11905">
    <property type="entry name" value="ADAM A DISINTEGRIN AND METALLOPROTEASE DOMAIN"/>
    <property type="match status" value="1"/>
</dbReference>
<dbReference type="PROSITE" id="PS50214">
    <property type="entry name" value="DISINTEGRIN_2"/>
    <property type="match status" value="1"/>
</dbReference>
<feature type="region of interest" description="Disordered" evidence="13">
    <location>
        <begin position="314"/>
        <end position="340"/>
    </location>
</feature>
<evidence type="ECO:0000313" key="19">
    <source>
        <dbReference type="Proteomes" id="UP000551758"/>
    </source>
</evidence>
<feature type="transmembrane region" description="Helical" evidence="14">
    <location>
        <begin position="905"/>
        <end position="928"/>
    </location>
</feature>
<dbReference type="Pfam" id="PF23106">
    <property type="entry name" value="EGF_Teneurin"/>
    <property type="match status" value="1"/>
</dbReference>
<dbReference type="PROSITE" id="PS50215">
    <property type="entry name" value="ADAM_MEPRO"/>
    <property type="match status" value="1"/>
</dbReference>
<evidence type="ECO:0000256" key="4">
    <source>
        <dbReference type="ARBA" id="ARBA00022685"/>
    </source>
</evidence>
<dbReference type="GO" id="GO:0006508">
    <property type="term" value="P:proteolysis"/>
    <property type="evidence" value="ECO:0007669"/>
    <property type="project" value="InterPro"/>
</dbReference>
<comment type="caution">
    <text evidence="18">The sequence shown here is derived from an EMBL/GenBank/DDBJ whole genome shotgun (WGS) entry which is preliminary data.</text>
</comment>
<keyword evidence="6" id="KW-0732">Signal</keyword>
<evidence type="ECO:0000256" key="2">
    <source>
        <dbReference type="ARBA" id="ARBA00022475"/>
    </source>
</evidence>
<evidence type="ECO:0000256" key="3">
    <source>
        <dbReference type="ARBA" id="ARBA00022536"/>
    </source>
</evidence>
<dbReference type="PROSITE" id="PS00022">
    <property type="entry name" value="EGF_1"/>
    <property type="match status" value="1"/>
</dbReference>
<dbReference type="InterPro" id="IPR000742">
    <property type="entry name" value="EGF"/>
</dbReference>
<evidence type="ECO:0000256" key="8">
    <source>
        <dbReference type="ARBA" id="ARBA00023136"/>
    </source>
</evidence>
<keyword evidence="8 14" id="KW-0472">Membrane</keyword>
<comment type="subcellular location">
    <subcellularLocation>
        <location evidence="1">Cell membrane</location>
        <topology evidence="1">Single-pass type I membrane protein</topology>
    </subcellularLocation>
</comment>
<dbReference type="SUPFAM" id="SSF57552">
    <property type="entry name" value="Blood coagulation inhibitor (disintegrin)"/>
    <property type="match status" value="1"/>
</dbReference>
<feature type="disulfide bond" evidence="11">
    <location>
        <begin position="673"/>
        <end position="693"/>
    </location>
</feature>
<dbReference type="SUPFAM" id="SSF55486">
    <property type="entry name" value="Metalloproteases ('zincins'), catalytic domain"/>
    <property type="match status" value="1"/>
</dbReference>
<organism evidence="18 19">
    <name type="scientific">Diceros bicornis minor</name>
    <name type="common">South-central black rhinoceros</name>
    <dbReference type="NCBI Taxonomy" id="77932"/>
    <lineage>
        <taxon>Eukaryota</taxon>
        <taxon>Metazoa</taxon>
        <taxon>Chordata</taxon>
        <taxon>Craniata</taxon>
        <taxon>Vertebrata</taxon>
        <taxon>Euteleostomi</taxon>
        <taxon>Mammalia</taxon>
        <taxon>Eutheria</taxon>
        <taxon>Laurasiatheria</taxon>
        <taxon>Perissodactyla</taxon>
        <taxon>Rhinocerotidae</taxon>
        <taxon>Diceros</taxon>
    </lineage>
</organism>
<keyword evidence="7 14" id="KW-1133">Transmembrane helix</keyword>
<feature type="region of interest" description="Disordered" evidence="13">
    <location>
        <begin position="19"/>
        <end position="48"/>
    </location>
</feature>
<evidence type="ECO:0000256" key="1">
    <source>
        <dbReference type="ARBA" id="ARBA00004251"/>
    </source>
</evidence>
<dbReference type="FunFam" id="4.10.70.10:FF:000001">
    <property type="entry name" value="Disintegrin and metalloproteinase domain-containing protein 22"/>
    <property type="match status" value="1"/>
</dbReference>
<feature type="compositionally biased region" description="Basic residues" evidence="13">
    <location>
        <begin position="323"/>
        <end position="332"/>
    </location>
</feature>
<dbReference type="SMART" id="SM00608">
    <property type="entry name" value="ACR"/>
    <property type="match status" value="1"/>
</dbReference>
<keyword evidence="2" id="KW-1003">Cell membrane</keyword>
<dbReference type="Pfam" id="PF08516">
    <property type="entry name" value="ADAM_CR"/>
    <property type="match status" value="1"/>
</dbReference>
<feature type="domain" description="EGF-like" evidence="15">
    <location>
        <begin position="843"/>
        <end position="880"/>
    </location>
</feature>
<keyword evidence="10" id="KW-0325">Glycoprotein</keyword>
<dbReference type="EMBL" id="JACDTQ010000987">
    <property type="protein sequence ID" value="KAF5924489.1"/>
    <property type="molecule type" value="Genomic_DNA"/>
</dbReference>
<dbReference type="PANTHER" id="PTHR11905:SF114">
    <property type="entry name" value="DISINTEGRIN AND METALLOPROTEINASE DOMAIN-CONTAINING PROTEIN 11"/>
    <property type="match status" value="1"/>
</dbReference>
<dbReference type="GO" id="GO:0005886">
    <property type="term" value="C:plasma membrane"/>
    <property type="evidence" value="ECO:0007669"/>
    <property type="project" value="UniProtKB-SubCell"/>
</dbReference>
<dbReference type="PRINTS" id="PR00289">
    <property type="entry name" value="DISINTEGRIN"/>
</dbReference>
<keyword evidence="3 12" id="KW-0245">EGF-like domain</keyword>
<dbReference type="Pfam" id="PF00200">
    <property type="entry name" value="Disintegrin"/>
    <property type="match status" value="1"/>
</dbReference>
<dbReference type="InterPro" id="IPR034027">
    <property type="entry name" value="Reprolysin_adamalysin"/>
</dbReference>
<dbReference type="PROSITE" id="PS50026">
    <property type="entry name" value="EGF_3"/>
    <property type="match status" value="1"/>
</dbReference>
<dbReference type="PROSITE" id="PS00427">
    <property type="entry name" value="DISINTEGRIN_1"/>
    <property type="match status" value="1"/>
</dbReference>
<feature type="region of interest" description="Disordered" evidence="13">
    <location>
        <begin position="187"/>
        <end position="244"/>
    </location>
</feature>
<reference evidence="18 19" key="1">
    <citation type="journal article" date="2020" name="Mol. Biol. Evol.">
        <title>Interspecific Gene Flow and the Evolution of Specialization in Black and White Rhinoceros.</title>
        <authorList>
            <person name="Moodley Y."/>
            <person name="Westbury M.V."/>
            <person name="Russo I.M."/>
            <person name="Gopalakrishnan S."/>
            <person name="Rakotoarivelo A."/>
            <person name="Olsen R.A."/>
            <person name="Prost S."/>
            <person name="Tunstall T."/>
            <person name="Ryder O.A."/>
            <person name="Dalen L."/>
            <person name="Bruford M.W."/>
        </authorList>
    </citation>
    <scope>NUCLEOTIDE SEQUENCE [LARGE SCALE GENOMIC DNA]</scope>
    <source>
        <strain evidence="18">SBR-YM</strain>
        <tissue evidence="18">Skin</tissue>
    </source>
</reference>
<evidence type="ECO:0000256" key="12">
    <source>
        <dbReference type="PROSITE-ProRule" id="PRU00076"/>
    </source>
</evidence>
<proteinExistence type="predicted"/>
<dbReference type="InterPro" id="IPR001762">
    <property type="entry name" value="Disintegrin_dom"/>
</dbReference>
<evidence type="ECO:0000259" key="17">
    <source>
        <dbReference type="PROSITE" id="PS50215"/>
    </source>
</evidence>
<evidence type="ECO:0008006" key="20">
    <source>
        <dbReference type="Google" id="ProtNLM"/>
    </source>
</evidence>
<dbReference type="Gene3D" id="4.10.70.10">
    <property type="entry name" value="Disintegrin domain"/>
    <property type="match status" value="1"/>
</dbReference>
<keyword evidence="4" id="KW-0165">Cleavage on pair of basic residues</keyword>
<dbReference type="CDD" id="cd04269">
    <property type="entry name" value="ZnMc_adamalysin_II_like"/>
    <property type="match status" value="1"/>
</dbReference>
<dbReference type="InterPro" id="IPR001590">
    <property type="entry name" value="Peptidase_M12B"/>
</dbReference>
<dbReference type="Pfam" id="PF01421">
    <property type="entry name" value="Reprolysin"/>
    <property type="match status" value="1"/>
</dbReference>
<dbReference type="FunFam" id="3.40.390.10:FF:000014">
    <property type="entry name" value="disintegrin and metalloproteinase domain-containing protein 11"/>
    <property type="match status" value="1"/>
</dbReference>
<feature type="domain" description="Peptidase M12B" evidence="17">
    <location>
        <begin position="394"/>
        <end position="608"/>
    </location>
</feature>
<evidence type="ECO:0000313" key="18">
    <source>
        <dbReference type="EMBL" id="KAF5924489.1"/>
    </source>
</evidence>
<dbReference type="InterPro" id="IPR036436">
    <property type="entry name" value="Disintegrin_dom_sf"/>
</dbReference>
<gene>
    <name evidence="18" type="ORF">HPG69_018890</name>
</gene>
<dbReference type="GO" id="GO:0004222">
    <property type="term" value="F:metalloendopeptidase activity"/>
    <property type="evidence" value="ECO:0007669"/>
    <property type="project" value="InterPro"/>
</dbReference>
<dbReference type="InterPro" id="IPR002870">
    <property type="entry name" value="Peptidase_M12B_N"/>
</dbReference>
<sequence>MSHEAAAALGVRGAAAAAAAALPARKADPPTQIPPGSPPRATPEWGMGCAHPIPKSLSPRWASAFSCGLASPGLGIRGPAGALRWRVSPQLGVLEAPEVTEPSRLVGESSGGEVRKQQLDTRVRQEPPGGPPVHLAQVSFVIPAFNSNFTLDLELNHHLLSSQYVERHFSREGTTRHSTVSLWKGTGDVEWGDRGPETTATTKGSSGGFPAPLPPSPPARGCSEYGERLGGRGKASSPGPGDGRELRLSLCSGVFSDGNFTYVVEPREMAGPREAPQSPSDAGNQVREGKWGLGGAGCAPLTCPLPSGCLFTAPAHSAPPNRPRLRRKRQGRGRMGPPPAASGGLALFLAGVQLPLPKSVHGFAVMPGMEGTDSKCPPTLQVRRGHPTVHSETKYVELIVINDHQLFEQMRQSVVLTSNFAKSVVNLADVMYKEQLNTRIVLVAMETWADGDKIQVQDDLLETLARLMVYRREGLPEPSDATHLFSGRTFQSTSSGAAYVGGICSLSRGGGVNEDVDIFLLHLPHPKYDNMGAMAVTLAQTLGQNLGMMWNKHRSSAGIRDCKCPDNWLGCIMEDTGFYLPRKFSRCSIDEYNQFLQEGGGSCLFNKPLKLLDPPECGNGFVEAGEECDCGSVQECSRAGGNCCKKCTLTHDAMCSDGLCCRRCKYEPRGVSCREAVNECDIAETCTGDSSQCPPNLHKLDGYYCDHEQGRCYGGRCKTRDRQCQALWGHAAADRFCYEKLNVEGTERGNCGRKGSGWVQCNKQDVLCGFLLCVNISGTPRLGDLGGDISSITFYHQGKELDCRGGHVQLADGSDLSYVEDGTACGPNMLCLDHRCLPASAFNFSTCPGSGERRICSHHGVCSNEGKCICQPDWTGKDCSIHNPLPTSLPTGETERYKGPSGTNIIIGSIAGAVLVAAIVLGGTGWGFK</sequence>
<evidence type="ECO:0000256" key="10">
    <source>
        <dbReference type="ARBA" id="ARBA00023180"/>
    </source>
</evidence>